<geneLocation type="plasmid" evidence="2">
    <name>pDSM3922.1</name>
</geneLocation>
<dbReference type="OrthoDB" id="2375913at2"/>
<gene>
    <name evidence="1" type="ORF">K1I37_20885</name>
</gene>
<dbReference type="KEGG" id="aaco:K1I37_20885"/>
<dbReference type="EMBL" id="CP080468">
    <property type="protein sequence ID" value="UNO51035.1"/>
    <property type="molecule type" value="Genomic_DNA"/>
</dbReference>
<accession>T0C4G6</accession>
<accession>A0A9E6ZV26</accession>
<dbReference type="STRING" id="1356854.N007_04890"/>
<evidence type="ECO:0000313" key="1">
    <source>
        <dbReference type="EMBL" id="UNO51035.1"/>
    </source>
</evidence>
<proteinExistence type="predicted"/>
<reference evidence="2" key="1">
    <citation type="journal article" date="2022" name="G3 (Bethesda)">
        <title>Unveiling the complete genome sequence of Alicyclobacillus acidoterrestris DSM 3922T, a taint-producing strain.</title>
        <authorList>
            <person name="Leonardo I.C."/>
            <person name="Barreto Crespo M.T."/>
            <person name="Gaspar F.B."/>
        </authorList>
    </citation>
    <scope>NUCLEOTIDE SEQUENCE [LARGE SCALE GENOMIC DNA]</scope>
    <source>
        <strain evidence="2">DSM 3922</strain>
    </source>
</reference>
<dbReference type="AlphaFoldDB" id="T0C4G6"/>
<dbReference type="RefSeq" id="WP_021296025.1">
    <property type="nucleotide sequence ID" value="NZ_AURB01000122.1"/>
</dbReference>
<keyword evidence="1" id="KW-0614">Plasmid</keyword>
<sequence>MDEEFWTKVWLIGLWIIVICVVFVLGLPFAHTVSTMDTVLFNAEQVAIQGGDTQTLLDMANEEVGSNLPTQMNGRILFESDYDMLITTDVSNGEETLTLVYNQPIFAPFLNFIGMTGPTIPLRFSRTYMLSAQDESGVTYLQ</sequence>
<organism evidence="1 2">
    <name type="scientific">Alicyclobacillus acidoterrestris (strain ATCC 49025 / DSM 3922 / CIP 106132 / NCIMB 13137 / GD3B)</name>
    <dbReference type="NCBI Taxonomy" id="1356854"/>
    <lineage>
        <taxon>Bacteria</taxon>
        <taxon>Bacillati</taxon>
        <taxon>Bacillota</taxon>
        <taxon>Bacilli</taxon>
        <taxon>Bacillales</taxon>
        <taxon>Alicyclobacillaceae</taxon>
        <taxon>Alicyclobacillus</taxon>
    </lineage>
</organism>
<keyword evidence="2" id="KW-1185">Reference proteome</keyword>
<dbReference type="Proteomes" id="UP000829401">
    <property type="component" value="Plasmid pDSM3922.1"/>
</dbReference>
<protein>
    <submittedName>
        <fullName evidence="1">Uncharacterized protein</fullName>
    </submittedName>
</protein>
<name>T0C4G6_ALIAG</name>
<evidence type="ECO:0000313" key="2">
    <source>
        <dbReference type="Proteomes" id="UP000829401"/>
    </source>
</evidence>